<name>A0AAD8M0M6_9APIA</name>
<comment type="pathway">
    <text evidence="3">Protein modification; protein ubiquitination.</text>
</comment>
<evidence type="ECO:0000256" key="2">
    <source>
        <dbReference type="ARBA" id="ARBA00004167"/>
    </source>
</evidence>
<reference evidence="20" key="2">
    <citation type="submission" date="2023-05" db="EMBL/GenBank/DDBJ databases">
        <authorList>
            <person name="Schelkunov M.I."/>
        </authorList>
    </citation>
    <scope>NUCLEOTIDE SEQUENCE</scope>
    <source>
        <strain evidence="20">Hsosn_3</strain>
        <tissue evidence="20">Leaf</tissue>
    </source>
</reference>
<dbReference type="CDD" id="cd16461">
    <property type="entry name" value="RING-H2_EL5-like"/>
    <property type="match status" value="1"/>
</dbReference>
<evidence type="ECO:0000313" key="20">
    <source>
        <dbReference type="EMBL" id="KAK1355354.1"/>
    </source>
</evidence>
<organism evidence="20 21">
    <name type="scientific">Heracleum sosnowskyi</name>
    <dbReference type="NCBI Taxonomy" id="360622"/>
    <lineage>
        <taxon>Eukaryota</taxon>
        <taxon>Viridiplantae</taxon>
        <taxon>Streptophyta</taxon>
        <taxon>Embryophyta</taxon>
        <taxon>Tracheophyta</taxon>
        <taxon>Spermatophyta</taxon>
        <taxon>Magnoliopsida</taxon>
        <taxon>eudicotyledons</taxon>
        <taxon>Gunneridae</taxon>
        <taxon>Pentapetalae</taxon>
        <taxon>asterids</taxon>
        <taxon>campanulids</taxon>
        <taxon>Apiales</taxon>
        <taxon>Apiaceae</taxon>
        <taxon>Apioideae</taxon>
        <taxon>apioid superclade</taxon>
        <taxon>Tordylieae</taxon>
        <taxon>Tordyliinae</taxon>
        <taxon>Heracleum</taxon>
    </lineage>
</organism>
<dbReference type="PRINTS" id="PR00301">
    <property type="entry name" value="HEATSHOCK70"/>
</dbReference>
<dbReference type="PROSITE" id="PS00297">
    <property type="entry name" value="HSP70_1"/>
    <property type="match status" value="1"/>
</dbReference>
<protein>
    <recommendedName>
        <fullName evidence="5">RING-type E3 ubiquitin transferase</fullName>
        <ecNumber evidence="5">2.3.2.27</ecNumber>
    </recommendedName>
</protein>
<comment type="similarity">
    <text evidence="4">Belongs to the heat shock protein 70 family.</text>
</comment>
<dbReference type="Pfam" id="PF00012">
    <property type="entry name" value="HSP70"/>
    <property type="match status" value="1"/>
</dbReference>
<keyword evidence="10 17" id="KW-0863">Zinc-finger</keyword>
<sequence>MERKGDKKGQGKGEVAIGIDLGTTYSCVAVWKHDGVQIIANDQGNRTTPSCVAFTDTERFIGDAAYNQVARNPVNTVFDAKRLIVYSIMGFLTDHKFFFFAFGCAAFIVTMYHCLLSIFCHPRQLDLIEQQQGATGLGEVDIRNIPTHKYITCDKSPKEECPVCLSEFEDGEDLRTLPKCLHTFHVVCIDLWLYSHPNCPTCRTDATPEVHGLQQTGTNNSSSNAGATTNLVSSRISQDLEAQHAAV</sequence>
<dbReference type="Gene3D" id="3.30.420.40">
    <property type="match status" value="1"/>
</dbReference>
<evidence type="ECO:0000256" key="14">
    <source>
        <dbReference type="ARBA" id="ARBA00022989"/>
    </source>
</evidence>
<keyword evidence="6 20" id="KW-0808">Transferase</keyword>
<evidence type="ECO:0000256" key="7">
    <source>
        <dbReference type="ARBA" id="ARBA00022692"/>
    </source>
</evidence>
<dbReference type="GO" id="GO:0016020">
    <property type="term" value="C:membrane"/>
    <property type="evidence" value="ECO:0007669"/>
    <property type="project" value="UniProtKB-SubCell"/>
</dbReference>
<evidence type="ECO:0000259" key="19">
    <source>
        <dbReference type="PROSITE" id="PS50089"/>
    </source>
</evidence>
<dbReference type="Proteomes" id="UP001237642">
    <property type="component" value="Unassembled WGS sequence"/>
</dbReference>
<proteinExistence type="inferred from homology"/>
<evidence type="ECO:0000256" key="12">
    <source>
        <dbReference type="ARBA" id="ARBA00022833"/>
    </source>
</evidence>
<dbReference type="PANTHER" id="PTHR46913:SF1">
    <property type="entry name" value="RING-H2 FINGER PROTEIN ATL16"/>
    <property type="match status" value="1"/>
</dbReference>
<dbReference type="FunFam" id="3.30.420.40:FF:000028">
    <property type="entry name" value="heat shock 70 kDa protein-like"/>
    <property type="match status" value="1"/>
</dbReference>
<evidence type="ECO:0000313" key="21">
    <source>
        <dbReference type="Proteomes" id="UP001237642"/>
    </source>
</evidence>
<dbReference type="InterPro" id="IPR013083">
    <property type="entry name" value="Znf_RING/FYVE/PHD"/>
</dbReference>
<evidence type="ECO:0000256" key="10">
    <source>
        <dbReference type="ARBA" id="ARBA00022771"/>
    </source>
</evidence>
<evidence type="ECO:0000256" key="5">
    <source>
        <dbReference type="ARBA" id="ARBA00012483"/>
    </source>
</evidence>
<evidence type="ECO:0000256" key="8">
    <source>
        <dbReference type="ARBA" id="ARBA00022723"/>
    </source>
</evidence>
<evidence type="ECO:0000256" key="1">
    <source>
        <dbReference type="ARBA" id="ARBA00000900"/>
    </source>
</evidence>
<keyword evidence="8" id="KW-0479">Metal-binding</keyword>
<dbReference type="InterPro" id="IPR013126">
    <property type="entry name" value="Hsp_70_fam"/>
</dbReference>
<comment type="similarity">
    <text evidence="16">Belongs to the RING-type zinc finger family. ATL subfamily.</text>
</comment>
<keyword evidence="15 18" id="KW-0472">Membrane</keyword>
<evidence type="ECO:0000256" key="13">
    <source>
        <dbReference type="ARBA" id="ARBA00022840"/>
    </source>
</evidence>
<dbReference type="GO" id="GO:0140662">
    <property type="term" value="F:ATP-dependent protein folding chaperone"/>
    <property type="evidence" value="ECO:0007669"/>
    <property type="project" value="InterPro"/>
</dbReference>
<evidence type="ECO:0000256" key="18">
    <source>
        <dbReference type="SAM" id="Phobius"/>
    </source>
</evidence>
<dbReference type="InterPro" id="IPR001841">
    <property type="entry name" value="Znf_RING"/>
</dbReference>
<evidence type="ECO:0000256" key="6">
    <source>
        <dbReference type="ARBA" id="ARBA00022679"/>
    </source>
</evidence>
<reference evidence="20" key="1">
    <citation type="submission" date="2023-02" db="EMBL/GenBank/DDBJ databases">
        <title>Genome of toxic invasive species Heracleum sosnowskyi carries increased number of genes despite the absence of recent whole-genome duplications.</title>
        <authorList>
            <person name="Schelkunov M."/>
            <person name="Shtratnikova V."/>
            <person name="Makarenko M."/>
            <person name="Klepikova A."/>
            <person name="Omelchenko D."/>
            <person name="Novikova G."/>
            <person name="Obukhova E."/>
            <person name="Bogdanov V."/>
            <person name="Penin A."/>
            <person name="Logacheva M."/>
        </authorList>
    </citation>
    <scope>NUCLEOTIDE SEQUENCE</scope>
    <source>
        <strain evidence="20">Hsosn_3</strain>
        <tissue evidence="20">Leaf</tissue>
    </source>
</reference>
<dbReference type="SUPFAM" id="SSF57850">
    <property type="entry name" value="RING/U-box"/>
    <property type="match status" value="1"/>
</dbReference>
<evidence type="ECO:0000256" key="9">
    <source>
        <dbReference type="ARBA" id="ARBA00022741"/>
    </source>
</evidence>
<dbReference type="AlphaFoldDB" id="A0AAD8M0M6"/>
<keyword evidence="13" id="KW-0067">ATP-binding</keyword>
<dbReference type="GO" id="GO:0061630">
    <property type="term" value="F:ubiquitin protein ligase activity"/>
    <property type="evidence" value="ECO:0007669"/>
    <property type="project" value="UniProtKB-EC"/>
</dbReference>
<feature type="transmembrane region" description="Helical" evidence="18">
    <location>
        <begin position="97"/>
        <end position="119"/>
    </location>
</feature>
<dbReference type="PROSITE" id="PS50089">
    <property type="entry name" value="ZF_RING_2"/>
    <property type="match status" value="1"/>
</dbReference>
<comment type="caution">
    <text evidence="20">The sequence shown here is derived from an EMBL/GenBank/DDBJ whole genome shotgun (WGS) entry which is preliminary data.</text>
</comment>
<feature type="domain" description="RING-type" evidence="19">
    <location>
        <begin position="161"/>
        <end position="203"/>
    </location>
</feature>
<evidence type="ECO:0000256" key="17">
    <source>
        <dbReference type="PROSITE-ProRule" id="PRU00175"/>
    </source>
</evidence>
<evidence type="ECO:0000256" key="4">
    <source>
        <dbReference type="ARBA" id="ARBA00007381"/>
    </source>
</evidence>
<dbReference type="InterPro" id="IPR044600">
    <property type="entry name" value="ATL1/ATL16-like"/>
</dbReference>
<gene>
    <name evidence="20" type="ORF">POM88_048610</name>
</gene>
<dbReference type="PANTHER" id="PTHR46913">
    <property type="entry name" value="RING-H2 FINGER PROTEIN ATL16"/>
    <property type="match status" value="1"/>
</dbReference>
<keyword evidence="11" id="KW-0833">Ubl conjugation pathway</keyword>
<comment type="subcellular location">
    <subcellularLocation>
        <location evidence="2">Membrane</location>
        <topology evidence="2">Single-pass membrane protein</topology>
    </subcellularLocation>
</comment>
<dbReference type="Gene3D" id="3.30.40.10">
    <property type="entry name" value="Zinc/RING finger domain, C3HC4 (zinc finger)"/>
    <property type="match status" value="1"/>
</dbReference>
<dbReference type="GO" id="GO:0016567">
    <property type="term" value="P:protein ubiquitination"/>
    <property type="evidence" value="ECO:0007669"/>
    <property type="project" value="InterPro"/>
</dbReference>
<dbReference type="SMART" id="SM00184">
    <property type="entry name" value="RING"/>
    <property type="match status" value="1"/>
</dbReference>
<evidence type="ECO:0000256" key="16">
    <source>
        <dbReference type="ARBA" id="ARBA00024209"/>
    </source>
</evidence>
<evidence type="ECO:0000256" key="15">
    <source>
        <dbReference type="ARBA" id="ARBA00023136"/>
    </source>
</evidence>
<comment type="catalytic activity">
    <reaction evidence="1">
        <text>S-ubiquitinyl-[E2 ubiquitin-conjugating enzyme]-L-cysteine + [acceptor protein]-L-lysine = [E2 ubiquitin-conjugating enzyme]-L-cysteine + N(6)-ubiquitinyl-[acceptor protein]-L-lysine.</text>
        <dbReference type="EC" id="2.3.2.27"/>
    </reaction>
</comment>
<keyword evidence="7 18" id="KW-0812">Transmembrane</keyword>
<evidence type="ECO:0000256" key="3">
    <source>
        <dbReference type="ARBA" id="ARBA00004906"/>
    </source>
</evidence>
<dbReference type="InterPro" id="IPR018181">
    <property type="entry name" value="Heat_shock_70_CS"/>
</dbReference>
<keyword evidence="12" id="KW-0862">Zinc</keyword>
<dbReference type="SUPFAM" id="SSF53067">
    <property type="entry name" value="Actin-like ATPase domain"/>
    <property type="match status" value="1"/>
</dbReference>
<dbReference type="EMBL" id="JAUIZM010000011">
    <property type="protein sequence ID" value="KAK1355354.1"/>
    <property type="molecule type" value="Genomic_DNA"/>
</dbReference>
<dbReference type="InterPro" id="IPR043129">
    <property type="entry name" value="ATPase_NBD"/>
</dbReference>
<keyword evidence="9" id="KW-0547">Nucleotide-binding</keyword>
<dbReference type="GO" id="GO:0005524">
    <property type="term" value="F:ATP binding"/>
    <property type="evidence" value="ECO:0007669"/>
    <property type="project" value="UniProtKB-KW"/>
</dbReference>
<dbReference type="Pfam" id="PF13639">
    <property type="entry name" value="zf-RING_2"/>
    <property type="match status" value="1"/>
</dbReference>
<dbReference type="EC" id="2.3.2.27" evidence="5"/>
<evidence type="ECO:0000256" key="11">
    <source>
        <dbReference type="ARBA" id="ARBA00022786"/>
    </source>
</evidence>
<dbReference type="GO" id="GO:0008270">
    <property type="term" value="F:zinc ion binding"/>
    <property type="evidence" value="ECO:0007669"/>
    <property type="project" value="UniProtKB-KW"/>
</dbReference>
<keyword evidence="14 18" id="KW-1133">Transmembrane helix</keyword>
<keyword evidence="21" id="KW-1185">Reference proteome</keyword>
<accession>A0AAD8M0M6</accession>